<keyword evidence="1" id="KW-1133">Transmembrane helix</keyword>
<dbReference type="InterPro" id="IPR017853">
    <property type="entry name" value="GH"/>
</dbReference>
<name>A0A645A6C0_9ZZZZ</name>
<evidence type="ECO:0000256" key="1">
    <source>
        <dbReference type="SAM" id="Phobius"/>
    </source>
</evidence>
<gene>
    <name evidence="3" type="ORF">SDC9_95343</name>
</gene>
<dbReference type="AlphaFoldDB" id="A0A645A6C0"/>
<organism evidence="3">
    <name type="scientific">bioreactor metagenome</name>
    <dbReference type="NCBI Taxonomy" id="1076179"/>
    <lineage>
        <taxon>unclassified sequences</taxon>
        <taxon>metagenomes</taxon>
        <taxon>ecological metagenomes</taxon>
    </lineage>
</organism>
<accession>A0A645A6C0</accession>
<dbReference type="SUPFAM" id="SSF51445">
    <property type="entry name" value="(Trans)glycosidases"/>
    <property type="match status" value="1"/>
</dbReference>
<reference evidence="3" key="1">
    <citation type="submission" date="2019-08" db="EMBL/GenBank/DDBJ databases">
        <authorList>
            <person name="Kucharzyk K."/>
            <person name="Murdoch R.W."/>
            <person name="Higgins S."/>
            <person name="Loffler F."/>
        </authorList>
    </citation>
    <scope>NUCLEOTIDE SEQUENCE</scope>
</reference>
<sequence>MENIFLINKCNVNVSKLFVKMHAVLFLALISVCSTYAIVSNDEIKVSQLGAMENGNSNSKGLESSINIDQSGLVTVKNVVGWSIRNETKSNGFCTITLRNTQTNREYEFRQHKCSVEKTGTDYNVICNDFLVDNKSLPVVVVLSVKKTNNAYYLSGEMQNDSKEWIFSSINYNFLITGISPQLYFPYGLGERIEDLQSLKKRSITYPIGPKASMPWFTLNNGKTGVYVGCHNQKQNPVNFSINPLDSNSISVDVNISLNENNGFISNLVIYPYSGTWHQAAKFYRQWYDRFFTMQKPPEWVINDSGWLLAILKQQDGEILWEYNDLDKLCDVAEQYNLSTIGLFGWAHGGHDHLYPNYIPDHLMGGRMVLREAIKRAQDRGLRIILYANGKIMDTSTDYYHDLGIETIILQKNMSPDIQFYRKQKNRTPVIFAQACMGSEIWRKTMTDLAVQALSLGADGILYDQLGVLSPIPCYSPYHDHRAGDSDIKCRMDMLREVNKQIKTMKSDFIIMTEGLNDVISQNVDYVHGYGPAFEPSANAFPELFRYTFPEVIVTQRNRNPAITRTDMNYAMIYGLRHEVETRYAGDVKYLLTGEFSCDNYANEVSPPDFSKMELTSGENASKYAHSLIEFEKKNSDLFWYGKFIDEEGITMEGAKDVIAKAYLNDGRMGVVVWNKNTTEKLNFKVSVQGFYLKNASDPQSDDVKAFSPIEPNSIRLLIFERTTDNMNH</sequence>
<feature type="domain" description="DUF6259" evidence="2">
    <location>
        <begin position="268"/>
        <end position="527"/>
    </location>
</feature>
<keyword evidence="1" id="KW-0472">Membrane</keyword>
<comment type="caution">
    <text evidence="3">The sequence shown here is derived from an EMBL/GenBank/DDBJ whole genome shotgun (WGS) entry which is preliminary data.</text>
</comment>
<protein>
    <recommendedName>
        <fullName evidence="2">DUF6259 domain-containing protein</fullName>
    </recommendedName>
</protein>
<dbReference type="EMBL" id="VSSQ01012179">
    <property type="protein sequence ID" value="MPM48617.1"/>
    <property type="molecule type" value="Genomic_DNA"/>
</dbReference>
<proteinExistence type="predicted"/>
<evidence type="ECO:0000259" key="2">
    <source>
        <dbReference type="Pfam" id="PF19773"/>
    </source>
</evidence>
<feature type="transmembrane region" description="Helical" evidence="1">
    <location>
        <begin position="21"/>
        <end position="39"/>
    </location>
</feature>
<evidence type="ECO:0000313" key="3">
    <source>
        <dbReference type="EMBL" id="MPM48617.1"/>
    </source>
</evidence>
<dbReference type="InterPro" id="IPR046226">
    <property type="entry name" value="DUF6259"/>
</dbReference>
<dbReference type="Pfam" id="PF19773">
    <property type="entry name" value="DUF6259"/>
    <property type="match status" value="1"/>
</dbReference>
<keyword evidence="1" id="KW-0812">Transmembrane</keyword>